<dbReference type="Gene3D" id="1.10.10.10">
    <property type="entry name" value="Winged helix-like DNA-binding domain superfamily/Winged helix DNA-binding domain"/>
    <property type="match status" value="1"/>
</dbReference>
<dbReference type="PROSITE" id="PS00107">
    <property type="entry name" value="PROTEIN_KINASE_ATP"/>
    <property type="match status" value="1"/>
</dbReference>
<evidence type="ECO:0000256" key="1">
    <source>
        <dbReference type="ARBA" id="ARBA00022741"/>
    </source>
</evidence>
<evidence type="ECO:0000313" key="6">
    <source>
        <dbReference type="EMBL" id="MFM1729881.1"/>
    </source>
</evidence>
<keyword evidence="6" id="KW-0418">Kinase</keyword>
<dbReference type="Pfam" id="PF00931">
    <property type="entry name" value="NB-ARC"/>
    <property type="match status" value="1"/>
</dbReference>
<gene>
    <name evidence="6" type="ORF">ABEU19_003399</name>
</gene>
<dbReference type="Pfam" id="PF00196">
    <property type="entry name" value="GerE"/>
    <property type="match status" value="1"/>
</dbReference>
<dbReference type="PANTHER" id="PTHR47691">
    <property type="entry name" value="REGULATOR-RELATED"/>
    <property type="match status" value="1"/>
</dbReference>
<protein>
    <submittedName>
        <fullName evidence="6">Protein kinase</fullName>
    </submittedName>
</protein>
<dbReference type="InterPro" id="IPR017441">
    <property type="entry name" value="Protein_kinase_ATP_BS"/>
</dbReference>
<dbReference type="InterPro" id="IPR027417">
    <property type="entry name" value="P-loop_NTPase"/>
</dbReference>
<dbReference type="SUPFAM" id="SSF52540">
    <property type="entry name" value="P-loop containing nucleoside triphosphate hydrolases"/>
    <property type="match status" value="1"/>
</dbReference>
<dbReference type="Pfam" id="PF00069">
    <property type="entry name" value="Pkinase"/>
    <property type="match status" value="1"/>
</dbReference>
<dbReference type="InterPro" id="IPR011009">
    <property type="entry name" value="Kinase-like_dom_sf"/>
</dbReference>
<dbReference type="InterPro" id="IPR000792">
    <property type="entry name" value="Tscrpt_reg_LuxR_C"/>
</dbReference>
<keyword evidence="7" id="KW-1185">Reference proteome</keyword>
<evidence type="ECO:0000259" key="5">
    <source>
        <dbReference type="PROSITE" id="PS50043"/>
    </source>
</evidence>
<dbReference type="Gene3D" id="1.25.40.10">
    <property type="entry name" value="Tetratricopeptide repeat domain"/>
    <property type="match status" value="1"/>
</dbReference>
<dbReference type="EMBL" id="JBDLNU010000004">
    <property type="protein sequence ID" value="MFM1729881.1"/>
    <property type="molecule type" value="Genomic_DNA"/>
</dbReference>
<dbReference type="SUPFAM" id="SSF48452">
    <property type="entry name" value="TPR-like"/>
    <property type="match status" value="1"/>
</dbReference>
<evidence type="ECO:0000256" key="2">
    <source>
        <dbReference type="ARBA" id="ARBA00022840"/>
    </source>
</evidence>
<reference evidence="6 7" key="1">
    <citation type="submission" date="2023-11" db="EMBL/GenBank/DDBJ databases">
        <authorList>
            <person name="Val-Calvo J."/>
            <person name="Scortti M."/>
            <person name="Vazquez-Boland J."/>
        </authorList>
    </citation>
    <scope>NUCLEOTIDE SEQUENCE [LARGE SCALE GENOMIC DNA]</scope>
    <source>
        <strain evidence="6 7">DSM 46662</strain>
    </source>
</reference>
<dbReference type="InterPro" id="IPR011990">
    <property type="entry name" value="TPR-like_helical_dom_sf"/>
</dbReference>
<dbReference type="InterPro" id="IPR002182">
    <property type="entry name" value="NB-ARC"/>
</dbReference>
<dbReference type="InterPro" id="IPR016032">
    <property type="entry name" value="Sig_transdc_resp-reg_C-effctor"/>
</dbReference>
<feature type="binding site" evidence="3">
    <location>
        <position position="57"/>
    </location>
    <ligand>
        <name>ATP</name>
        <dbReference type="ChEBI" id="CHEBI:30616"/>
    </ligand>
</feature>
<dbReference type="PRINTS" id="PR00364">
    <property type="entry name" value="DISEASERSIST"/>
</dbReference>
<dbReference type="GO" id="GO:0016301">
    <property type="term" value="F:kinase activity"/>
    <property type="evidence" value="ECO:0007669"/>
    <property type="project" value="UniProtKB-KW"/>
</dbReference>
<feature type="domain" description="Protein kinase" evidence="4">
    <location>
        <begin position="28"/>
        <end position="287"/>
    </location>
</feature>
<dbReference type="PROSITE" id="PS50011">
    <property type="entry name" value="PROTEIN_KINASE_DOM"/>
    <property type="match status" value="1"/>
</dbReference>
<dbReference type="PROSITE" id="PS50043">
    <property type="entry name" value="HTH_LUXR_2"/>
    <property type="match status" value="1"/>
</dbReference>
<dbReference type="SMART" id="SM00220">
    <property type="entry name" value="S_TKc"/>
    <property type="match status" value="1"/>
</dbReference>
<dbReference type="Gene3D" id="3.40.50.300">
    <property type="entry name" value="P-loop containing nucleotide triphosphate hydrolases"/>
    <property type="match status" value="1"/>
</dbReference>
<organism evidence="6 7">
    <name type="scientific">Prescottella soli</name>
    <dbReference type="NCBI Taxonomy" id="1543852"/>
    <lineage>
        <taxon>Bacteria</taxon>
        <taxon>Bacillati</taxon>
        <taxon>Actinomycetota</taxon>
        <taxon>Actinomycetes</taxon>
        <taxon>Mycobacteriales</taxon>
        <taxon>Nocardiaceae</taxon>
        <taxon>Prescottella</taxon>
    </lineage>
</organism>
<dbReference type="SMART" id="SM00421">
    <property type="entry name" value="HTH_LUXR"/>
    <property type="match status" value="1"/>
</dbReference>
<dbReference type="InterPro" id="IPR058852">
    <property type="entry name" value="HTH_77"/>
</dbReference>
<dbReference type="InterPro" id="IPR008271">
    <property type="entry name" value="Ser/Thr_kinase_AS"/>
</dbReference>
<feature type="domain" description="HTH luxR-type" evidence="5">
    <location>
        <begin position="1021"/>
        <end position="1086"/>
    </location>
</feature>
<dbReference type="Gene3D" id="1.10.510.10">
    <property type="entry name" value="Transferase(Phosphotransferase) domain 1"/>
    <property type="match status" value="1"/>
</dbReference>
<dbReference type="CDD" id="cd14014">
    <property type="entry name" value="STKc_PknB_like"/>
    <property type="match status" value="1"/>
</dbReference>
<sequence>MTGPGGHETQRDVATGAGAAAELRGAGFDDVQQIGSGGFGVVYRCAQPELDRTVAVKVLTADLDEESLTRFLREQRAMGRLTGHPNIVNVLHVGTTAGGHPYIVMPYHPQGSLEERIRRDGPLELDELVHLGVKMAGALETAHRLGVIHRDVKPGNILITEYAEPALTDFGIAHVSGGFETGSGAVTGSPAFMAPELIEGSPPSPASDIYGLGATLFCAATGHAAFERRSGERLVVQFVRITSQPVPDLRREGIPDEVSSVIERAMSAAPHERPTATEFGDALRQFQLHRGQPVDDMALPTGPGDTTPATPAATVPPVRHRDPTLPLELTSFVGRRRELTEIKNDLAASHLVTLTGIGGVGKTRLALRAAADVRRGFDDGVYLVELGEVGDASLVVDMVAAALRLQNRSPSSLEDVVMEFVASRHILLVLDNCEHVIEAAADIAQSMLRAGPRLRILATSREPLGIQGEAVMRVPPLAIPDHEGRRAAAKTPASEAMTLFTERAAAAEPGFELTDSNRTTVAEICRHLDGLPLPIELAAARMRAMSPQQILERLTDRYKLLAMGPRGVPTRLQTLRMSIDWSFELLQPQEQLLWARLAVFAGSFDIDAAEGICAADMPTEELLDLVTSLVDKSILIRVPGKSVARYRMLETVREFGREKSEQSGESPALRRRHRDWYQQLALDAEADWISPRQIEWMARLDRELPNLREAMTFSLTETSEPDDQTGLRIAAALFPFWLSRIGLFREGRHWLDLALAHSPRRPTAERLSALQAASMLAGLHGAFPAGTALIAEGQSLLEELDDPVSATRLALADGFLSLYGAEPDRAIERLHAAIETLGTHDIVPHVVVGIQVVLGWAYGVLGDIANSMECNDRVLATTEAHGESMFRSYALWGSAIARWMEGDLDQARRSAEEGLRLIRSVDDPAAGAIYLGVLGWIASSADQATRAAVLLGAADSLRRTMGLLMFPRITALDAECEQRVRRSLGERAFDAALRTGEALSFDEAVAYALHERPEPSMPQTGPGPDSALTKREQQIAELVAEGLTNKEIATRLVISPRTAEGHVEHIRTKLDFASRAQIAAWVVERKQAENS</sequence>
<dbReference type="Gene3D" id="3.30.200.20">
    <property type="entry name" value="Phosphorylase Kinase, domain 1"/>
    <property type="match status" value="1"/>
</dbReference>
<name>A0ABW9FZ36_9NOCA</name>
<keyword evidence="6" id="KW-0808">Transferase</keyword>
<evidence type="ECO:0000313" key="7">
    <source>
        <dbReference type="Proteomes" id="UP001629744"/>
    </source>
</evidence>
<keyword evidence="2 3" id="KW-0067">ATP-binding</keyword>
<dbReference type="InterPro" id="IPR036388">
    <property type="entry name" value="WH-like_DNA-bd_sf"/>
</dbReference>
<dbReference type="SUPFAM" id="SSF56112">
    <property type="entry name" value="Protein kinase-like (PK-like)"/>
    <property type="match status" value="1"/>
</dbReference>
<dbReference type="InterPro" id="IPR000719">
    <property type="entry name" value="Prot_kinase_dom"/>
</dbReference>
<keyword evidence="1 3" id="KW-0547">Nucleotide-binding</keyword>
<dbReference type="PROSITE" id="PS00108">
    <property type="entry name" value="PROTEIN_KINASE_ST"/>
    <property type="match status" value="1"/>
</dbReference>
<dbReference type="RefSeq" id="WP_348603360.1">
    <property type="nucleotide sequence ID" value="NZ_CP157276.1"/>
</dbReference>
<accession>A0ABW9FZ36</accession>
<proteinExistence type="predicted"/>
<dbReference type="SUPFAM" id="SSF46894">
    <property type="entry name" value="C-terminal effector domain of the bipartite response regulators"/>
    <property type="match status" value="1"/>
</dbReference>
<comment type="caution">
    <text evidence="6">The sequence shown here is derived from an EMBL/GenBank/DDBJ whole genome shotgun (WGS) entry which is preliminary data.</text>
</comment>
<evidence type="ECO:0000259" key="4">
    <source>
        <dbReference type="PROSITE" id="PS50011"/>
    </source>
</evidence>
<dbReference type="PRINTS" id="PR00038">
    <property type="entry name" value="HTHLUXR"/>
</dbReference>
<dbReference type="CDD" id="cd06170">
    <property type="entry name" value="LuxR_C_like"/>
    <property type="match status" value="1"/>
</dbReference>
<evidence type="ECO:0000256" key="3">
    <source>
        <dbReference type="PROSITE-ProRule" id="PRU10141"/>
    </source>
</evidence>
<dbReference type="Pfam" id="PF25872">
    <property type="entry name" value="HTH_77"/>
    <property type="match status" value="1"/>
</dbReference>
<dbReference type="Proteomes" id="UP001629744">
    <property type="component" value="Unassembled WGS sequence"/>
</dbReference>
<dbReference type="PANTHER" id="PTHR47691:SF3">
    <property type="entry name" value="HTH-TYPE TRANSCRIPTIONAL REGULATOR RV0890C-RELATED"/>
    <property type="match status" value="1"/>
</dbReference>